<accession>A0A3M7QEH1</accession>
<dbReference type="AlphaFoldDB" id="A0A3M7QEH1"/>
<sequence length="90" mass="10875">MKTPTRNNVYFHYNIRDKNKIFSKFSFNNKRENKFKNRNCRRKELFKSLEIQTLLIKQKRDRAQLVGYIGIAREVPRDAQSSPSKIKRIN</sequence>
<evidence type="ECO:0000313" key="1">
    <source>
        <dbReference type="EMBL" id="RNA09663.1"/>
    </source>
</evidence>
<dbReference type="Proteomes" id="UP000276133">
    <property type="component" value="Unassembled WGS sequence"/>
</dbReference>
<name>A0A3M7QEH1_BRAPC</name>
<comment type="caution">
    <text evidence="1">The sequence shown here is derived from an EMBL/GenBank/DDBJ whole genome shotgun (WGS) entry which is preliminary data.</text>
</comment>
<dbReference type="EMBL" id="REGN01006405">
    <property type="protein sequence ID" value="RNA09663.1"/>
    <property type="molecule type" value="Genomic_DNA"/>
</dbReference>
<gene>
    <name evidence="1" type="ORF">BpHYR1_030022</name>
</gene>
<reference evidence="1 2" key="1">
    <citation type="journal article" date="2018" name="Sci. Rep.">
        <title>Genomic signatures of local adaptation to the degree of environmental predictability in rotifers.</title>
        <authorList>
            <person name="Franch-Gras L."/>
            <person name="Hahn C."/>
            <person name="Garcia-Roger E.M."/>
            <person name="Carmona M.J."/>
            <person name="Serra M."/>
            <person name="Gomez A."/>
        </authorList>
    </citation>
    <scope>NUCLEOTIDE SEQUENCE [LARGE SCALE GENOMIC DNA]</scope>
    <source>
        <strain evidence="1">HYR1</strain>
    </source>
</reference>
<proteinExistence type="predicted"/>
<organism evidence="1 2">
    <name type="scientific">Brachionus plicatilis</name>
    <name type="common">Marine rotifer</name>
    <name type="synonym">Brachionus muelleri</name>
    <dbReference type="NCBI Taxonomy" id="10195"/>
    <lineage>
        <taxon>Eukaryota</taxon>
        <taxon>Metazoa</taxon>
        <taxon>Spiralia</taxon>
        <taxon>Gnathifera</taxon>
        <taxon>Rotifera</taxon>
        <taxon>Eurotatoria</taxon>
        <taxon>Monogononta</taxon>
        <taxon>Pseudotrocha</taxon>
        <taxon>Ploima</taxon>
        <taxon>Brachionidae</taxon>
        <taxon>Brachionus</taxon>
    </lineage>
</organism>
<keyword evidence="2" id="KW-1185">Reference proteome</keyword>
<protein>
    <submittedName>
        <fullName evidence="1">Uncharacterized protein</fullName>
    </submittedName>
</protein>
<evidence type="ECO:0000313" key="2">
    <source>
        <dbReference type="Proteomes" id="UP000276133"/>
    </source>
</evidence>